<dbReference type="STRING" id="109280.ENSHCOP00000021113"/>
<protein>
    <recommendedName>
        <fullName evidence="4">Immunoglobulin V-set domain-containing protein</fullName>
    </recommendedName>
</protein>
<evidence type="ECO:0000256" key="2">
    <source>
        <dbReference type="ARBA" id="ARBA00022692"/>
    </source>
</evidence>
<sequence length="190" mass="21457">MCTAFDALTVCCLLESHPVESKLGLWVKLNSPLLFILWLPKQSAVPDELKAPKVVRGAFGESLTVPCRYQPQFRNNTKYWCRGPIYELCKIVAKTPKQRNHDRWSIADDKEAGVFIVTMRALRPSDKDMYWCVVARPGRNIFTECSGLCSFQPCDVYFGKQQRVISPSPLSPPPPTACCGRNNLSFVLTK</sequence>
<dbReference type="InterPro" id="IPR050671">
    <property type="entry name" value="CD300_family_receptors"/>
</dbReference>
<evidence type="ECO:0000313" key="6">
    <source>
        <dbReference type="Proteomes" id="UP000264820"/>
    </source>
</evidence>
<keyword evidence="2" id="KW-0812">Transmembrane</keyword>
<dbReference type="GO" id="GO:0004888">
    <property type="term" value="F:transmembrane signaling receptor activity"/>
    <property type="evidence" value="ECO:0007669"/>
    <property type="project" value="TreeGrafter"/>
</dbReference>
<organism evidence="5 6">
    <name type="scientific">Hippocampus comes</name>
    <name type="common">Tiger tail seahorse</name>
    <dbReference type="NCBI Taxonomy" id="109280"/>
    <lineage>
        <taxon>Eukaryota</taxon>
        <taxon>Metazoa</taxon>
        <taxon>Chordata</taxon>
        <taxon>Craniata</taxon>
        <taxon>Vertebrata</taxon>
        <taxon>Euteleostomi</taxon>
        <taxon>Actinopterygii</taxon>
        <taxon>Neopterygii</taxon>
        <taxon>Teleostei</taxon>
        <taxon>Neoteleostei</taxon>
        <taxon>Acanthomorphata</taxon>
        <taxon>Syngnathiaria</taxon>
        <taxon>Syngnathiformes</taxon>
        <taxon>Syngnathoidei</taxon>
        <taxon>Syngnathidae</taxon>
        <taxon>Hippocampus</taxon>
    </lineage>
</organism>
<dbReference type="GO" id="GO:0005886">
    <property type="term" value="C:plasma membrane"/>
    <property type="evidence" value="ECO:0007669"/>
    <property type="project" value="TreeGrafter"/>
</dbReference>
<keyword evidence="6" id="KW-1185">Reference proteome</keyword>
<feature type="domain" description="Immunoglobulin V-set" evidence="4">
    <location>
        <begin position="51"/>
        <end position="142"/>
    </location>
</feature>
<evidence type="ECO:0000259" key="4">
    <source>
        <dbReference type="Pfam" id="PF07686"/>
    </source>
</evidence>
<proteinExistence type="predicted"/>
<dbReference type="Gene3D" id="2.60.40.10">
    <property type="entry name" value="Immunoglobulins"/>
    <property type="match status" value="1"/>
</dbReference>
<keyword evidence="3" id="KW-0472">Membrane</keyword>
<reference evidence="5" key="2">
    <citation type="submission" date="2025-09" db="UniProtKB">
        <authorList>
            <consortium name="Ensembl"/>
        </authorList>
    </citation>
    <scope>IDENTIFICATION</scope>
</reference>
<dbReference type="PANTHER" id="PTHR11860">
    <property type="entry name" value="POLYMERIC-IMMUNOGLOBULIN RECEPTOR"/>
    <property type="match status" value="1"/>
</dbReference>
<dbReference type="SUPFAM" id="SSF48726">
    <property type="entry name" value="Immunoglobulin"/>
    <property type="match status" value="1"/>
</dbReference>
<dbReference type="InterPro" id="IPR013783">
    <property type="entry name" value="Ig-like_fold"/>
</dbReference>
<dbReference type="Proteomes" id="UP000264820">
    <property type="component" value="Unplaced"/>
</dbReference>
<reference evidence="5" key="1">
    <citation type="submission" date="2025-08" db="UniProtKB">
        <authorList>
            <consortium name="Ensembl"/>
        </authorList>
    </citation>
    <scope>IDENTIFICATION</scope>
</reference>
<evidence type="ECO:0000313" key="5">
    <source>
        <dbReference type="Ensembl" id="ENSHCOP00000021113.1"/>
    </source>
</evidence>
<dbReference type="InterPro" id="IPR013106">
    <property type="entry name" value="Ig_V-set"/>
</dbReference>
<dbReference type="GeneTree" id="ENSGT00940000154332"/>
<accession>A0A3Q2YT32</accession>
<dbReference type="PANTHER" id="PTHR11860:SF111">
    <property type="entry name" value="IMMUNOGLOBULIN SUBTYPE DOMAIN-CONTAINING PROTEIN"/>
    <property type="match status" value="1"/>
</dbReference>
<dbReference type="CDD" id="cd05716">
    <property type="entry name" value="IgV_pIgR_like"/>
    <property type="match status" value="1"/>
</dbReference>
<name>A0A3Q2YT32_HIPCM</name>
<comment type="subcellular location">
    <subcellularLocation>
        <location evidence="1">Membrane</location>
    </subcellularLocation>
</comment>
<dbReference type="Pfam" id="PF07686">
    <property type="entry name" value="V-set"/>
    <property type="match status" value="1"/>
</dbReference>
<evidence type="ECO:0000256" key="1">
    <source>
        <dbReference type="ARBA" id="ARBA00004370"/>
    </source>
</evidence>
<dbReference type="InterPro" id="IPR036179">
    <property type="entry name" value="Ig-like_dom_sf"/>
</dbReference>
<dbReference type="Ensembl" id="ENSHCOT00000004464.1">
    <property type="protein sequence ID" value="ENSHCOP00000021113.1"/>
    <property type="gene ID" value="ENSHCOG00000007698.1"/>
</dbReference>
<evidence type="ECO:0000256" key="3">
    <source>
        <dbReference type="ARBA" id="ARBA00023136"/>
    </source>
</evidence>
<dbReference type="AlphaFoldDB" id="A0A3Q2YT32"/>